<dbReference type="RefSeq" id="XP_010906828.1">
    <property type="nucleotide sequence ID" value="XM_010908526.3"/>
</dbReference>
<protein>
    <submittedName>
        <fullName evidence="4">Cinnamoyl-CoA reductase 1</fullName>
    </submittedName>
</protein>
<proteinExistence type="predicted"/>
<dbReference type="KEGG" id="egu:105033643"/>
<accession>A0A6I9QCL8</accession>
<dbReference type="PANTHER" id="PTHR10366">
    <property type="entry name" value="NAD DEPENDENT EPIMERASE/DEHYDRATASE"/>
    <property type="match status" value="1"/>
</dbReference>
<dbReference type="PANTHER" id="PTHR10366:SF349">
    <property type="entry name" value="OS01G0828100 PROTEIN"/>
    <property type="match status" value="1"/>
</dbReference>
<dbReference type="Gene3D" id="3.40.50.720">
    <property type="entry name" value="NAD(P)-binding Rossmann-like Domain"/>
    <property type="match status" value="1"/>
</dbReference>
<keyword evidence="3" id="KW-1185">Reference proteome</keyword>
<feature type="domain" description="NAD-dependent epimerase/dehydratase" evidence="2">
    <location>
        <begin position="7"/>
        <end position="245"/>
    </location>
</feature>
<dbReference type="InterPro" id="IPR036291">
    <property type="entry name" value="NAD(P)-bd_dom_sf"/>
</dbReference>
<dbReference type="GeneID" id="105033643"/>
<dbReference type="InterPro" id="IPR001509">
    <property type="entry name" value="Epimerase_deHydtase"/>
</dbReference>
<evidence type="ECO:0000259" key="2">
    <source>
        <dbReference type="Pfam" id="PF01370"/>
    </source>
</evidence>
<sequence length="323" mass="35770">MSSEKRVCVTGGSGFIGSWVIRLLLERGYTVRATVKDLNDEGETKHLLGLDGASQRLRLFQMDLLDYTSILAAVQGTTGVFHLAFPIVFGPVQDPQREQLDPAEKGTLNVLRAARACKVRRVVVTSSTAAILPNPSWPAGVVYDEDSWTDIDYCKKLEFWYPASKTLAERAAWEFAAKEGLDVVVINPGMVLGPMLHPAIGVCATILLHLIQGRDVGGILNSYMGCVDVRDVALAHILLYEKPSARGRHLCVEAVTRWCDLVAKVAELYPEFQIPRHSEDKQPWLVRAESPSKKLMELGLHFRSMGQVIKDTVDGLRSKGYLQ</sequence>
<name>A0A6I9QCL8_ELAGV</name>
<dbReference type="CDD" id="cd08958">
    <property type="entry name" value="FR_SDR_e"/>
    <property type="match status" value="1"/>
</dbReference>
<reference evidence="4" key="1">
    <citation type="submission" date="2025-08" db="UniProtKB">
        <authorList>
            <consortium name="RefSeq"/>
        </authorList>
    </citation>
    <scope>IDENTIFICATION</scope>
</reference>
<evidence type="ECO:0000256" key="1">
    <source>
        <dbReference type="ARBA" id="ARBA00023002"/>
    </source>
</evidence>
<keyword evidence="1" id="KW-0560">Oxidoreductase</keyword>
<dbReference type="SUPFAM" id="SSF51735">
    <property type="entry name" value="NAD(P)-binding Rossmann-fold domains"/>
    <property type="match status" value="1"/>
</dbReference>
<dbReference type="Pfam" id="PF01370">
    <property type="entry name" value="Epimerase"/>
    <property type="match status" value="1"/>
</dbReference>
<dbReference type="InterPro" id="IPR050425">
    <property type="entry name" value="NAD(P)_dehydrat-like"/>
</dbReference>
<dbReference type="FunFam" id="3.40.50.720:FF:000219">
    <property type="entry name" value="Cinnamoyl-CoA reductase 1"/>
    <property type="match status" value="1"/>
</dbReference>
<dbReference type="AlphaFoldDB" id="A0A6I9QCL8"/>
<dbReference type="InParanoid" id="A0A6I9QCL8"/>
<dbReference type="Proteomes" id="UP000504607">
    <property type="component" value="Unplaced"/>
</dbReference>
<organism evidence="3 4">
    <name type="scientific">Elaeis guineensis var. tenera</name>
    <name type="common">Oil palm</name>
    <dbReference type="NCBI Taxonomy" id="51953"/>
    <lineage>
        <taxon>Eukaryota</taxon>
        <taxon>Viridiplantae</taxon>
        <taxon>Streptophyta</taxon>
        <taxon>Embryophyta</taxon>
        <taxon>Tracheophyta</taxon>
        <taxon>Spermatophyta</taxon>
        <taxon>Magnoliopsida</taxon>
        <taxon>Liliopsida</taxon>
        <taxon>Arecaceae</taxon>
        <taxon>Arecoideae</taxon>
        <taxon>Cocoseae</taxon>
        <taxon>Elaeidinae</taxon>
        <taxon>Elaeis</taxon>
    </lineage>
</organism>
<evidence type="ECO:0000313" key="3">
    <source>
        <dbReference type="Proteomes" id="UP000504607"/>
    </source>
</evidence>
<gene>
    <name evidence="4" type="primary">LOC105033643</name>
</gene>
<dbReference type="OrthoDB" id="2735536at2759"/>
<evidence type="ECO:0000313" key="4">
    <source>
        <dbReference type="RefSeq" id="XP_010906828.1"/>
    </source>
</evidence>
<dbReference type="GO" id="GO:0016616">
    <property type="term" value="F:oxidoreductase activity, acting on the CH-OH group of donors, NAD or NADP as acceptor"/>
    <property type="evidence" value="ECO:0007669"/>
    <property type="project" value="TreeGrafter"/>
</dbReference>